<feature type="region of interest" description="Disordered" evidence="1">
    <location>
        <begin position="1"/>
        <end position="59"/>
    </location>
</feature>
<reference evidence="2 3" key="1">
    <citation type="submission" date="2018-04" db="EMBL/GenBank/DDBJ databases">
        <title>The genome of golden apple snail Pomacea canaliculata provides insight into stress tolerance and invasive adaptation.</title>
        <authorList>
            <person name="Liu C."/>
            <person name="Liu B."/>
            <person name="Ren Y."/>
            <person name="Zhang Y."/>
            <person name="Wang H."/>
            <person name="Li S."/>
            <person name="Jiang F."/>
            <person name="Yin L."/>
            <person name="Zhang G."/>
            <person name="Qian W."/>
            <person name="Fan W."/>
        </authorList>
    </citation>
    <scope>NUCLEOTIDE SEQUENCE [LARGE SCALE GENOMIC DNA]</scope>
    <source>
        <strain evidence="2">SZHN2017</strain>
        <tissue evidence="2">Muscle</tissue>
    </source>
</reference>
<dbReference type="Proteomes" id="UP000245119">
    <property type="component" value="Linkage Group LG4"/>
</dbReference>
<accession>A0A2T7PHW5</accession>
<name>A0A2T7PHW5_POMCA</name>
<evidence type="ECO:0000256" key="1">
    <source>
        <dbReference type="SAM" id="MobiDB-lite"/>
    </source>
</evidence>
<gene>
    <name evidence="2" type="ORF">C0Q70_08463</name>
</gene>
<evidence type="ECO:0000313" key="2">
    <source>
        <dbReference type="EMBL" id="PVD33015.1"/>
    </source>
</evidence>
<feature type="compositionally biased region" description="Basic and acidic residues" evidence="1">
    <location>
        <begin position="8"/>
        <end position="23"/>
    </location>
</feature>
<dbReference type="AlphaFoldDB" id="A0A2T7PHW5"/>
<proteinExistence type="predicted"/>
<organism evidence="2 3">
    <name type="scientific">Pomacea canaliculata</name>
    <name type="common">Golden apple snail</name>
    <dbReference type="NCBI Taxonomy" id="400727"/>
    <lineage>
        <taxon>Eukaryota</taxon>
        <taxon>Metazoa</taxon>
        <taxon>Spiralia</taxon>
        <taxon>Lophotrochozoa</taxon>
        <taxon>Mollusca</taxon>
        <taxon>Gastropoda</taxon>
        <taxon>Caenogastropoda</taxon>
        <taxon>Architaenioglossa</taxon>
        <taxon>Ampullarioidea</taxon>
        <taxon>Ampullariidae</taxon>
        <taxon>Pomacea</taxon>
    </lineage>
</organism>
<keyword evidence="3" id="KW-1185">Reference proteome</keyword>
<protein>
    <submittedName>
        <fullName evidence="2">Uncharacterized protein</fullName>
    </submittedName>
</protein>
<comment type="caution">
    <text evidence="2">The sequence shown here is derived from an EMBL/GenBank/DDBJ whole genome shotgun (WGS) entry which is preliminary data.</text>
</comment>
<sequence>MNQGLAPECDRGPNKLWDWRGELGEQDPPVPRRTVISNEPEVSSSASSRSEHPSPYDTFMQATPGYPSPYDTLMQAAPGYPSPYDTIMQAAPV</sequence>
<feature type="compositionally biased region" description="Low complexity" evidence="1">
    <location>
        <begin position="37"/>
        <end position="48"/>
    </location>
</feature>
<evidence type="ECO:0000313" key="3">
    <source>
        <dbReference type="Proteomes" id="UP000245119"/>
    </source>
</evidence>
<dbReference type="EMBL" id="PZQS01000004">
    <property type="protein sequence ID" value="PVD33015.1"/>
    <property type="molecule type" value="Genomic_DNA"/>
</dbReference>